<dbReference type="InterPro" id="IPR029061">
    <property type="entry name" value="THDP-binding"/>
</dbReference>
<organism evidence="9 10">
    <name type="scientific">Corynebacterium suedekumii</name>
    <dbReference type="NCBI Taxonomy" id="3049801"/>
    <lineage>
        <taxon>Bacteria</taxon>
        <taxon>Bacillati</taxon>
        <taxon>Actinomycetota</taxon>
        <taxon>Actinomycetes</taxon>
        <taxon>Mycobacteriales</taxon>
        <taxon>Corynebacteriaceae</taxon>
        <taxon>Corynebacterium</taxon>
    </lineage>
</organism>
<dbReference type="PANTHER" id="PTHR42916">
    <property type="entry name" value="2-SUCCINYL-5-ENOLPYRUVYL-6-HYDROXY-3-CYCLOHEXENE-1-CARBOXYLATE SYNTHASE"/>
    <property type="match status" value="1"/>
</dbReference>
<protein>
    <recommendedName>
        <fullName evidence="6">2-succinyl-5-enolpyruvyl-6-hydroxy-3-cyclohexene-1-carboxylate synthase</fullName>
        <shortName evidence="6">SEPHCHC synthase</shortName>
        <ecNumber evidence="6">2.2.1.9</ecNumber>
    </recommendedName>
    <alternativeName>
        <fullName evidence="6">Menaquinone biosynthesis protein MenD</fullName>
    </alternativeName>
</protein>
<dbReference type="EMBL" id="CP126970">
    <property type="protein sequence ID" value="WIM71268.1"/>
    <property type="molecule type" value="Genomic_DNA"/>
</dbReference>
<dbReference type="Gene3D" id="3.40.50.970">
    <property type="match status" value="2"/>
</dbReference>
<evidence type="ECO:0000256" key="7">
    <source>
        <dbReference type="SAM" id="MobiDB-lite"/>
    </source>
</evidence>
<keyword evidence="5 6" id="KW-0464">Manganese</keyword>
<evidence type="ECO:0000256" key="6">
    <source>
        <dbReference type="HAMAP-Rule" id="MF_01659"/>
    </source>
</evidence>
<dbReference type="CDD" id="cd07037">
    <property type="entry name" value="TPP_PYR_MenD"/>
    <property type="match status" value="1"/>
</dbReference>
<dbReference type="PIRSF" id="PIRSF004983">
    <property type="entry name" value="MenD"/>
    <property type="match status" value="1"/>
</dbReference>
<comment type="similarity">
    <text evidence="6">Belongs to the TPP enzyme family. MenD subfamily.</text>
</comment>
<dbReference type="Proteomes" id="UP001238805">
    <property type="component" value="Chromosome"/>
</dbReference>
<evidence type="ECO:0000256" key="1">
    <source>
        <dbReference type="ARBA" id="ARBA00022679"/>
    </source>
</evidence>
<keyword evidence="10" id="KW-1185">Reference proteome</keyword>
<dbReference type="NCBIfam" id="TIGR00173">
    <property type="entry name" value="menD"/>
    <property type="match status" value="1"/>
</dbReference>
<evidence type="ECO:0000256" key="3">
    <source>
        <dbReference type="ARBA" id="ARBA00022842"/>
    </source>
</evidence>
<feature type="domain" description="Thiamine pyrophosphate enzyme N-terminal TPP-binding" evidence="8">
    <location>
        <begin position="14"/>
        <end position="128"/>
    </location>
</feature>
<keyword evidence="4 6" id="KW-0786">Thiamine pyrophosphate</keyword>
<dbReference type="CDD" id="cd02009">
    <property type="entry name" value="TPP_SHCHC_synthase"/>
    <property type="match status" value="1"/>
</dbReference>
<dbReference type="EC" id="2.2.1.9" evidence="6"/>
<comment type="cofactor">
    <cofactor evidence="6">
        <name>Mg(2+)</name>
        <dbReference type="ChEBI" id="CHEBI:18420"/>
    </cofactor>
    <cofactor evidence="6">
        <name>Mn(2+)</name>
        <dbReference type="ChEBI" id="CHEBI:29035"/>
    </cofactor>
</comment>
<feature type="region of interest" description="Disordered" evidence="7">
    <location>
        <begin position="171"/>
        <end position="193"/>
    </location>
</feature>
<reference evidence="9 10" key="1">
    <citation type="submission" date="2023-05" db="EMBL/GenBank/DDBJ databases">
        <title>Corynebacterium suedekumii sp. nov. and Corynebacterium breve sp. nov. isolated from raw cow's milk.</title>
        <authorList>
            <person name="Baer M.K."/>
            <person name="Mehl L."/>
            <person name="Hellmuth R."/>
            <person name="Marke G."/>
            <person name="Lipski A."/>
        </authorList>
    </citation>
    <scope>NUCLEOTIDE SEQUENCE [LARGE SCALE GENOMIC DNA]</scope>
    <source>
        <strain evidence="9 10">LM112</strain>
    </source>
</reference>
<evidence type="ECO:0000313" key="10">
    <source>
        <dbReference type="Proteomes" id="UP001238805"/>
    </source>
</evidence>
<dbReference type="InterPro" id="IPR012001">
    <property type="entry name" value="Thiamin_PyroP_enz_TPP-bd_dom"/>
</dbReference>
<evidence type="ECO:0000256" key="2">
    <source>
        <dbReference type="ARBA" id="ARBA00022723"/>
    </source>
</evidence>
<evidence type="ECO:0000256" key="4">
    <source>
        <dbReference type="ARBA" id="ARBA00023052"/>
    </source>
</evidence>
<dbReference type="PANTHER" id="PTHR42916:SF1">
    <property type="entry name" value="PROTEIN PHYLLO, CHLOROPLASTIC"/>
    <property type="match status" value="1"/>
</dbReference>
<keyword evidence="3 6" id="KW-0460">Magnesium</keyword>
<keyword evidence="6" id="KW-0474">Menaquinone biosynthesis</keyword>
<dbReference type="GO" id="GO:0070204">
    <property type="term" value="F:2-succinyl-5-enolpyruvyl-6-hydroxy-3-cyclohexene-1-carboxylic-acid synthase activity"/>
    <property type="evidence" value="ECO:0007669"/>
    <property type="project" value="UniProtKB-EC"/>
</dbReference>
<evidence type="ECO:0000256" key="5">
    <source>
        <dbReference type="ARBA" id="ARBA00023211"/>
    </source>
</evidence>
<comment type="catalytic activity">
    <reaction evidence="6">
        <text>isochorismate + 2-oxoglutarate + H(+) = 5-enolpyruvoyl-6-hydroxy-2-succinyl-cyclohex-3-ene-1-carboxylate + CO2</text>
        <dbReference type="Rhea" id="RHEA:25593"/>
        <dbReference type="ChEBI" id="CHEBI:15378"/>
        <dbReference type="ChEBI" id="CHEBI:16526"/>
        <dbReference type="ChEBI" id="CHEBI:16810"/>
        <dbReference type="ChEBI" id="CHEBI:29780"/>
        <dbReference type="ChEBI" id="CHEBI:58818"/>
        <dbReference type="EC" id="2.2.1.9"/>
    </reaction>
</comment>
<proteinExistence type="inferred from homology"/>
<keyword evidence="2 6" id="KW-0479">Metal-binding</keyword>
<comment type="function">
    <text evidence="6">Catalyzes the thiamine diphosphate-dependent decarboxylation of 2-oxoglutarate and the subsequent addition of the resulting succinic semialdehyde-thiamine pyrophosphate anion to isochorismate to yield 2-succinyl-5-enolpyruvyl-6-hydroxy-3-cyclohexene-1-carboxylate (SEPHCHC).</text>
</comment>
<gene>
    <name evidence="6 9" type="primary">menD</name>
    <name evidence="9" type="ORF">QP029_05665</name>
</gene>
<comment type="subunit">
    <text evidence="6">Homodimer.</text>
</comment>
<keyword evidence="1 6" id="KW-0808">Transferase</keyword>
<dbReference type="Pfam" id="PF02776">
    <property type="entry name" value="TPP_enzyme_N"/>
    <property type="match status" value="1"/>
</dbReference>
<dbReference type="RefSeq" id="WP_284875840.1">
    <property type="nucleotide sequence ID" value="NZ_CP126970.1"/>
</dbReference>
<comment type="pathway">
    <text evidence="6">Quinol/quinone metabolism; 1,4-dihydroxy-2-naphthoate biosynthesis; 1,4-dihydroxy-2-naphthoate from chorismate: step 2/7.</text>
</comment>
<evidence type="ECO:0000313" key="9">
    <source>
        <dbReference type="EMBL" id="WIM71268.1"/>
    </source>
</evidence>
<name>A0ABY8VSZ3_9CORY</name>
<evidence type="ECO:0000259" key="8">
    <source>
        <dbReference type="Pfam" id="PF02776"/>
    </source>
</evidence>
<accession>A0ABY8VSZ3</accession>
<dbReference type="SUPFAM" id="SSF52518">
    <property type="entry name" value="Thiamin diphosphate-binding fold (THDP-binding)"/>
    <property type="match status" value="2"/>
</dbReference>
<dbReference type="InterPro" id="IPR004433">
    <property type="entry name" value="MenaQ_synth_MenD"/>
</dbReference>
<comment type="pathway">
    <text evidence="6">Quinol/quinone metabolism; menaquinone biosynthesis.</text>
</comment>
<comment type="cofactor">
    <cofactor evidence="6">
        <name>thiamine diphosphate</name>
        <dbReference type="ChEBI" id="CHEBI:58937"/>
    </cofactor>
    <text evidence="6">Binds 1 thiamine pyrophosphate per subunit.</text>
</comment>
<sequence length="548" mass="57849">MSNNEPSRNESSMDLAVRVAEQLSRHLSDVVLCPGSRNSPLSLALLARSDIRVHVRLDERSAAFLALGMARVQGRHVGVVMTSGTAVANTVPAMVEAHYSHTRLAVISADRPRRLQGTGASQTIDQVGLFGVYAETTQVESGGDIPAIAEAFTTTNQVHINVALENPLVGEELPAPQGSRTLRRSPVSTSTNHGEVAVDLDRNTLVIAGDEAWPVEGLEDVPTIAEPSAPAPDRPVHPLAAAIFRKQQVSANNYVVDTKPEQVIVVGHPTLHRDVLGLITDPDIELVTLSRTDDFTDPRPDATRGTTVKVTGRPSKQWLTICDAASELAADAVRTTLEDPEFGFTGLHAAAAVADTLGTGDTVLLGASNPVRDASWVGLPFDGVDTYAPRGAAGIDGSVSQAVGVALATQAAHPDEPRAPRTVALLGDVTFLHDVGGLLIGPNEPHPENLTIVVANDDGGGIFETLEIGAEPLRASFERAFGTPHGASISELCAGYGVAHREVTSLRELLDALMDTTEAPLGLSVIEARTTRTTRRALHRALQGKIAL</sequence>
<dbReference type="HAMAP" id="MF_01659">
    <property type="entry name" value="MenD"/>
    <property type="match status" value="1"/>
</dbReference>